<proteinExistence type="predicted"/>
<feature type="domain" description="Right handed beta helix" evidence="1">
    <location>
        <begin position="12"/>
        <end position="101"/>
    </location>
</feature>
<dbReference type="InterPro" id="IPR006626">
    <property type="entry name" value="PbH1"/>
</dbReference>
<dbReference type="InterPro" id="IPR012334">
    <property type="entry name" value="Pectin_lyas_fold"/>
</dbReference>
<evidence type="ECO:0000313" key="2">
    <source>
        <dbReference type="EMBL" id="GAI81055.1"/>
    </source>
</evidence>
<protein>
    <recommendedName>
        <fullName evidence="1">Right handed beta helix domain-containing protein</fullName>
    </recommendedName>
</protein>
<name>X1T0C9_9ZZZZ</name>
<accession>X1T0C9</accession>
<dbReference type="InterPro" id="IPR039448">
    <property type="entry name" value="Beta_helix"/>
</dbReference>
<sequence length="104" mass="11512">CQGYFIEGDDDSTGYGIYLPDTSSGSNNNTIKNCNVTKFEHGIYFHTSSNNSLINIISSFNINRGIYLYSSLNNSLTNITTNSNVDGIYLYSSSNNSRKSNLKI</sequence>
<dbReference type="Pfam" id="PF13229">
    <property type="entry name" value="Beta_helix"/>
    <property type="match status" value="1"/>
</dbReference>
<feature type="non-terminal residue" evidence="2">
    <location>
        <position position="1"/>
    </location>
</feature>
<dbReference type="AlphaFoldDB" id="X1T0C9"/>
<organism evidence="2">
    <name type="scientific">marine sediment metagenome</name>
    <dbReference type="NCBI Taxonomy" id="412755"/>
    <lineage>
        <taxon>unclassified sequences</taxon>
        <taxon>metagenomes</taxon>
        <taxon>ecological metagenomes</taxon>
    </lineage>
</organism>
<evidence type="ECO:0000259" key="1">
    <source>
        <dbReference type="Pfam" id="PF13229"/>
    </source>
</evidence>
<reference evidence="2" key="1">
    <citation type="journal article" date="2014" name="Front. Microbiol.">
        <title>High frequency of phylogenetically diverse reductive dehalogenase-homologous genes in deep subseafloor sedimentary metagenomes.</title>
        <authorList>
            <person name="Kawai M."/>
            <person name="Futagami T."/>
            <person name="Toyoda A."/>
            <person name="Takaki Y."/>
            <person name="Nishi S."/>
            <person name="Hori S."/>
            <person name="Arai W."/>
            <person name="Tsubouchi T."/>
            <person name="Morono Y."/>
            <person name="Uchiyama I."/>
            <person name="Ito T."/>
            <person name="Fujiyama A."/>
            <person name="Inagaki F."/>
            <person name="Takami H."/>
        </authorList>
    </citation>
    <scope>NUCLEOTIDE SEQUENCE</scope>
    <source>
        <strain evidence="2">Expedition CK06-06</strain>
    </source>
</reference>
<dbReference type="InterPro" id="IPR022441">
    <property type="entry name" value="Para_beta_helix_rpt-2"/>
</dbReference>
<comment type="caution">
    <text evidence="2">The sequence shown here is derived from an EMBL/GenBank/DDBJ whole genome shotgun (WGS) entry which is preliminary data.</text>
</comment>
<dbReference type="SMART" id="SM00710">
    <property type="entry name" value="PbH1"/>
    <property type="match status" value="3"/>
</dbReference>
<dbReference type="EMBL" id="BARW01012159">
    <property type="protein sequence ID" value="GAI81055.1"/>
    <property type="molecule type" value="Genomic_DNA"/>
</dbReference>
<dbReference type="InterPro" id="IPR011050">
    <property type="entry name" value="Pectin_lyase_fold/virulence"/>
</dbReference>
<dbReference type="NCBIfam" id="TIGR03804">
    <property type="entry name" value="para_beta_helix"/>
    <property type="match status" value="2"/>
</dbReference>
<dbReference type="Gene3D" id="2.160.20.10">
    <property type="entry name" value="Single-stranded right-handed beta-helix, Pectin lyase-like"/>
    <property type="match status" value="1"/>
</dbReference>
<gene>
    <name evidence="2" type="ORF">S12H4_23055</name>
</gene>
<dbReference type="SUPFAM" id="SSF51126">
    <property type="entry name" value="Pectin lyase-like"/>
    <property type="match status" value="1"/>
</dbReference>